<dbReference type="InterPro" id="IPR035979">
    <property type="entry name" value="RBD_domain_sf"/>
</dbReference>
<comment type="caution">
    <text evidence="4">The sequence shown here is derived from an EMBL/GenBank/DDBJ whole genome shotgun (WGS) entry which is preliminary data.</text>
</comment>
<dbReference type="SMART" id="SM00360">
    <property type="entry name" value="RRM"/>
    <property type="match status" value="1"/>
</dbReference>
<accession>A0A2P7ED24</accession>
<feature type="region of interest" description="Disordered" evidence="2">
    <location>
        <begin position="72"/>
        <end position="127"/>
    </location>
</feature>
<dbReference type="SUPFAM" id="SSF54928">
    <property type="entry name" value="RNA-binding domain, RBD"/>
    <property type="match status" value="1"/>
</dbReference>
<evidence type="ECO:0000256" key="2">
    <source>
        <dbReference type="SAM" id="MobiDB-lite"/>
    </source>
</evidence>
<evidence type="ECO:0000256" key="1">
    <source>
        <dbReference type="ARBA" id="ARBA00022884"/>
    </source>
</evidence>
<dbReference type="GO" id="GO:0003729">
    <property type="term" value="F:mRNA binding"/>
    <property type="evidence" value="ECO:0007669"/>
    <property type="project" value="TreeGrafter"/>
</dbReference>
<dbReference type="Gene3D" id="3.30.70.330">
    <property type="match status" value="1"/>
</dbReference>
<dbReference type="STRING" id="1910958.BTM30_06140"/>
<feature type="domain" description="RRM" evidence="3">
    <location>
        <begin position="3"/>
        <end position="81"/>
    </location>
</feature>
<evidence type="ECO:0000259" key="3">
    <source>
        <dbReference type="PROSITE" id="PS50102"/>
    </source>
</evidence>
<reference evidence="5" key="1">
    <citation type="submission" date="2018-03" db="EMBL/GenBank/DDBJ databases">
        <title>Ecological and genomic features of two cosmopolitan and abundant freshwater picocyanobacteria.</title>
        <authorList>
            <person name="Cabello-Yeves P.J."/>
            <person name="Picazo A."/>
            <person name="Camacho A."/>
            <person name="Callieri C."/>
            <person name="Rosselli R."/>
            <person name="Roda-Garcia J."/>
            <person name="Coutinho F.H."/>
            <person name="Rodriguez-Valera F."/>
        </authorList>
    </citation>
    <scope>NUCLEOTIDE SEQUENCE [LARGE SCALE GENOMIC DNA]</scope>
    <source>
        <strain evidence="5">Tous</strain>
    </source>
</reference>
<dbReference type="PANTHER" id="PTHR48025">
    <property type="entry name" value="OS02G0815200 PROTEIN"/>
    <property type="match status" value="1"/>
</dbReference>
<dbReference type="EMBL" id="PXVC01000049">
    <property type="protein sequence ID" value="PSI01114.1"/>
    <property type="molecule type" value="Genomic_DNA"/>
</dbReference>
<gene>
    <name evidence="4" type="ORF">C7K08_09635</name>
</gene>
<organism evidence="4 5">
    <name type="scientific">Synechococcus lacustris str. Tous</name>
    <dbReference type="NCBI Taxonomy" id="1910958"/>
    <lineage>
        <taxon>Bacteria</taxon>
        <taxon>Bacillati</taxon>
        <taxon>Cyanobacteriota</taxon>
        <taxon>Cyanophyceae</taxon>
        <taxon>Synechococcales</taxon>
        <taxon>Synechococcaceae</taxon>
        <taxon>Synechococcus</taxon>
    </lineage>
</organism>
<dbReference type="Pfam" id="PF00076">
    <property type="entry name" value="RRM_1"/>
    <property type="match status" value="1"/>
</dbReference>
<feature type="compositionally biased region" description="Low complexity" evidence="2">
    <location>
        <begin position="116"/>
        <end position="125"/>
    </location>
</feature>
<dbReference type="Proteomes" id="UP000240206">
    <property type="component" value="Unassembled WGS sequence"/>
</dbReference>
<feature type="compositionally biased region" description="Basic and acidic residues" evidence="2">
    <location>
        <begin position="77"/>
        <end position="97"/>
    </location>
</feature>
<dbReference type="RefSeq" id="WP_106500421.1">
    <property type="nucleotide sequence ID" value="NZ_PXVC01000049.1"/>
</dbReference>
<dbReference type="InterPro" id="IPR000504">
    <property type="entry name" value="RRM_dom"/>
</dbReference>
<evidence type="ECO:0000313" key="5">
    <source>
        <dbReference type="Proteomes" id="UP000240206"/>
    </source>
</evidence>
<keyword evidence="1" id="KW-0694">RNA-binding</keyword>
<protein>
    <submittedName>
        <fullName evidence="4">RNA-binding protein</fullName>
    </submittedName>
</protein>
<keyword evidence="5" id="KW-1185">Reference proteome</keyword>
<evidence type="ECO:0000313" key="4">
    <source>
        <dbReference type="EMBL" id="PSI01114.1"/>
    </source>
</evidence>
<sequence length="145" mass="15605">MSTRLYVGNLPQSFNQKELEELFAAVGAGVRFKAVLDRDTGACRGFGFVNVDDAKLTDAVIEQFNGREYGGNQLKVEVSEKRESRGNERAGGSDRRPSSAGPTPARKSVDKVVHSDAPAAAAPDPRWAGELSKLKDLLANQKTTA</sequence>
<dbReference type="InterPro" id="IPR012677">
    <property type="entry name" value="Nucleotide-bd_a/b_plait_sf"/>
</dbReference>
<dbReference type="AlphaFoldDB" id="A0A2P7ED24"/>
<dbReference type="PROSITE" id="PS50102">
    <property type="entry name" value="RRM"/>
    <property type="match status" value="1"/>
</dbReference>
<name>A0A2P7ED24_9SYNE</name>
<proteinExistence type="predicted"/>
<dbReference type="InterPro" id="IPR050502">
    <property type="entry name" value="Euk_RNA-bind_prot"/>
</dbReference>
<dbReference type="PANTHER" id="PTHR48025:SF1">
    <property type="entry name" value="RRM DOMAIN-CONTAINING PROTEIN"/>
    <property type="match status" value="1"/>
</dbReference>